<feature type="transmembrane region" description="Helical" evidence="2">
    <location>
        <begin position="21"/>
        <end position="42"/>
    </location>
</feature>
<reference evidence="3 4" key="1">
    <citation type="submission" date="2019-10" db="EMBL/GenBank/DDBJ databases">
        <title>Gracilibacillus salitolerans sp. nov., a moderate halophile isolated from a saline soil in northwest China.</title>
        <authorList>
            <person name="Gan L."/>
        </authorList>
    </citation>
    <scope>NUCLEOTIDE SEQUENCE [LARGE SCALE GENOMIC DNA]</scope>
    <source>
        <strain evidence="3 4">TP2-8</strain>
    </source>
</reference>
<keyword evidence="1" id="KW-0175">Coiled coil</keyword>
<feature type="transmembrane region" description="Helical" evidence="2">
    <location>
        <begin position="235"/>
        <end position="254"/>
    </location>
</feature>
<proteinExistence type="predicted"/>
<keyword evidence="4" id="KW-1185">Reference proteome</keyword>
<dbReference type="Pfam" id="PF12679">
    <property type="entry name" value="ABC2_membrane_2"/>
    <property type="match status" value="1"/>
</dbReference>
<protein>
    <submittedName>
        <fullName evidence="3">ABC transporter permease subunit</fullName>
    </submittedName>
</protein>
<feature type="transmembrane region" description="Helical" evidence="2">
    <location>
        <begin position="200"/>
        <end position="223"/>
    </location>
</feature>
<feature type="coiled-coil region" evidence="1">
    <location>
        <begin position="51"/>
        <end position="78"/>
    </location>
</feature>
<keyword evidence="2" id="KW-0812">Transmembrane</keyword>
<dbReference type="Proteomes" id="UP000435187">
    <property type="component" value="Unassembled WGS sequence"/>
</dbReference>
<evidence type="ECO:0000256" key="2">
    <source>
        <dbReference type="SAM" id="Phobius"/>
    </source>
</evidence>
<organism evidence="3 4">
    <name type="scientific">Gracilibacillus thailandensis</name>
    <dbReference type="NCBI Taxonomy" id="563735"/>
    <lineage>
        <taxon>Bacteria</taxon>
        <taxon>Bacillati</taxon>
        <taxon>Bacillota</taxon>
        <taxon>Bacilli</taxon>
        <taxon>Bacillales</taxon>
        <taxon>Bacillaceae</taxon>
        <taxon>Gracilibacillus</taxon>
    </lineage>
</organism>
<evidence type="ECO:0000313" key="3">
    <source>
        <dbReference type="EMBL" id="MRI68251.1"/>
    </source>
</evidence>
<dbReference type="RefSeq" id="WP_153836751.1">
    <property type="nucleotide sequence ID" value="NZ_JBHUMW010000080.1"/>
</dbReference>
<dbReference type="GO" id="GO:0005886">
    <property type="term" value="C:plasma membrane"/>
    <property type="evidence" value="ECO:0007669"/>
    <property type="project" value="UniProtKB-SubCell"/>
</dbReference>
<name>A0A6N7R4U1_9BACI</name>
<dbReference type="GO" id="GO:0140359">
    <property type="term" value="F:ABC-type transporter activity"/>
    <property type="evidence" value="ECO:0007669"/>
    <property type="project" value="InterPro"/>
</dbReference>
<keyword evidence="2" id="KW-0472">Membrane</keyword>
<dbReference type="AlphaFoldDB" id="A0A6N7R4U1"/>
<accession>A0A6N7R4U1</accession>
<feature type="transmembrane region" description="Helical" evidence="2">
    <location>
        <begin position="107"/>
        <end position="126"/>
    </location>
</feature>
<keyword evidence="2" id="KW-1133">Transmembrane helix</keyword>
<gene>
    <name evidence="3" type="ORF">GH885_18245</name>
</gene>
<feature type="transmembrane region" description="Helical" evidence="2">
    <location>
        <begin position="285"/>
        <end position="307"/>
    </location>
</feature>
<comment type="caution">
    <text evidence="3">The sequence shown here is derived from an EMBL/GenBank/DDBJ whole genome shotgun (WGS) entry which is preliminary data.</text>
</comment>
<dbReference type="EMBL" id="WJEE01000056">
    <property type="protein sequence ID" value="MRI68251.1"/>
    <property type="molecule type" value="Genomic_DNA"/>
</dbReference>
<dbReference type="PANTHER" id="PTHR37305">
    <property type="entry name" value="INTEGRAL MEMBRANE PROTEIN-RELATED"/>
    <property type="match status" value="1"/>
</dbReference>
<feature type="transmembrane region" description="Helical" evidence="2">
    <location>
        <begin position="147"/>
        <end position="180"/>
    </location>
</feature>
<sequence length="315" mass="35913">MLNFISLLKNEQMKLYSRFATWSMYIILAVILFAGALIVFVFDNIDEQNYNDNWKEQLAQENEELLEANEEVEFFRYDSEIAINEYHIENDVKPLPYDAWQFTLENAGLSMIISLFTIIVAAGIISNEYRWGTIKLLLIRPISRTKILFSKFVSVLLFSITMLVFLFIISLVIGAIFFGINGWNPSIVQMGTDGVEEVSIFAEIFTQYGLNMVNLVMMATFAFMISTIFRSSAMAIGLAIFLMFTGNSIIGFVAEYDWAKYILFANTNLNQYFGSGSPVMDGMTLGFSITVLVVYFVLFLLVSWFTFTKRDIAGN</sequence>
<dbReference type="PANTHER" id="PTHR37305:SF1">
    <property type="entry name" value="MEMBRANE PROTEIN"/>
    <property type="match status" value="1"/>
</dbReference>
<evidence type="ECO:0000256" key="1">
    <source>
        <dbReference type="SAM" id="Coils"/>
    </source>
</evidence>
<evidence type="ECO:0000313" key="4">
    <source>
        <dbReference type="Proteomes" id="UP000435187"/>
    </source>
</evidence>